<feature type="compositionally biased region" description="Low complexity" evidence="1">
    <location>
        <begin position="714"/>
        <end position="728"/>
    </location>
</feature>
<feature type="region of interest" description="Disordered" evidence="1">
    <location>
        <begin position="526"/>
        <end position="563"/>
    </location>
</feature>
<proteinExistence type="predicted"/>
<feature type="compositionally biased region" description="Basic and acidic residues" evidence="1">
    <location>
        <begin position="128"/>
        <end position="143"/>
    </location>
</feature>
<feature type="compositionally biased region" description="Acidic residues" evidence="1">
    <location>
        <begin position="222"/>
        <end position="236"/>
    </location>
</feature>
<dbReference type="AlphaFoldDB" id="A0A2M4ADX4"/>
<dbReference type="EMBL" id="GGFK01005662">
    <property type="protein sequence ID" value="MBW38983.1"/>
    <property type="molecule type" value="Transcribed_RNA"/>
</dbReference>
<accession>A0A2M4ADX4</accession>
<name>A0A2M4ADX4_9DIPT</name>
<dbReference type="InterPro" id="IPR017956">
    <property type="entry name" value="AT_hook_DNA-bd_motif"/>
</dbReference>
<feature type="compositionally biased region" description="Acidic residues" evidence="1">
    <location>
        <begin position="79"/>
        <end position="96"/>
    </location>
</feature>
<feature type="compositionally biased region" description="Polar residues" evidence="1">
    <location>
        <begin position="39"/>
        <end position="48"/>
    </location>
</feature>
<dbReference type="GO" id="GO:0003677">
    <property type="term" value="F:DNA binding"/>
    <property type="evidence" value="ECO:0007669"/>
    <property type="project" value="InterPro"/>
</dbReference>
<feature type="compositionally biased region" description="Acidic residues" evidence="1">
    <location>
        <begin position="170"/>
        <end position="188"/>
    </location>
</feature>
<feature type="compositionally biased region" description="Basic and acidic residues" evidence="1">
    <location>
        <begin position="475"/>
        <end position="492"/>
    </location>
</feature>
<feature type="compositionally biased region" description="Acidic residues" evidence="1">
    <location>
        <begin position="325"/>
        <end position="340"/>
    </location>
</feature>
<feature type="compositionally biased region" description="Polar residues" evidence="1">
    <location>
        <begin position="392"/>
        <end position="402"/>
    </location>
</feature>
<reference evidence="2" key="1">
    <citation type="submission" date="2018-01" db="EMBL/GenBank/DDBJ databases">
        <title>An insight into the sialome of Amazonian anophelines.</title>
        <authorList>
            <person name="Ribeiro J.M."/>
            <person name="Scarpassa V."/>
            <person name="Calvo E."/>
        </authorList>
    </citation>
    <scope>NUCLEOTIDE SEQUENCE</scope>
    <source>
        <tissue evidence="2">Salivary glands</tissue>
    </source>
</reference>
<protein>
    <submittedName>
        <fullName evidence="2">Putative nucleolar and coiled-body phosphoprotein 1</fullName>
    </submittedName>
</protein>
<evidence type="ECO:0000256" key="1">
    <source>
        <dbReference type="SAM" id="MobiDB-lite"/>
    </source>
</evidence>
<feature type="compositionally biased region" description="Acidic residues" evidence="1">
    <location>
        <begin position="425"/>
        <end position="440"/>
    </location>
</feature>
<feature type="compositionally biased region" description="Low complexity" evidence="1">
    <location>
        <begin position="369"/>
        <end position="378"/>
    </location>
</feature>
<evidence type="ECO:0000313" key="2">
    <source>
        <dbReference type="EMBL" id="MBW38983.1"/>
    </source>
</evidence>
<organism evidence="2">
    <name type="scientific">Anopheles triannulatus</name>
    <dbReference type="NCBI Taxonomy" id="58253"/>
    <lineage>
        <taxon>Eukaryota</taxon>
        <taxon>Metazoa</taxon>
        <taxon>Ecdysozoa</taxon>
        <taxon>Arthropoda</taxon>
        <taxon>Hexapoda</taxon>
        <taxon>Insecta</taxon>
        <taxon>Pterygota</taxon>
        <taxon>Neoptera</taxon>
        <taxon>Endopterygota</taxon>
        <taxon>Diptera</taxon>
        <taxon>Nematocera</taxon>
        <taxon>Culicoidea</taxon>
        <taxon>Culicidae</taxon>
        <taxon>Anophelinae</taxon>
        <taxon>Anopheles</taxon>
    </lineage>
</organism>
<feature type="region of interest" description="Disordered" evidence="1">
    <location>
        <begin position="1"/>
        <end position="507"/>
    </location>
</feature>
<sequence>MGTPANRTLTKGRVFTTRELPQATRPEVPRPKKAAESVGSASKQSLETLTAGRTRRTIKPNPKYVNDEMVAAQVKESFDESEMSDEEFDELIEEEDQRSPPPTPRSEGPKRRGRPPKSKNLITAPRTEPTKNLRKEVMKRVDLRSLGIGQTRQRASPQLRETARRLDMTDSIDTDSADQDDLGMEGLEEGGNRRGSYESTGRKGLNSSGGSVKILRSNADGTTEDDEMEDDEDLLNENDRRQSSVQLKRPVGRPRKNPLLKKQVSPFAAKVLLPGMKQTLGGGVTVMKRKAPPPTDSEDDGKQQGSKMVRRSYPKGGIVAKEVVDTDTDDDEDDDGEREDDNSQRRTVQRGAARSYPTLVRRSGPNTPQQQQQQQQQQGRDSGAGKSESKENSPSQMITIVNVNDIMKMKSKSTADAVRQRKVQEDEDSEDDRSELEETGDGAQGESKTNNKLVASILERKRAIPVQPEVTPGRTPRERHNAMMKKRAEENRQNQSTKGGGGSEVDVEEVLQKTIVTAGGSNKTVVRMQSAPTPGGGAGRPRGRPPNSVKAKENLAKDGAGGGGGTALVGGDAGGGTGGYQSKNILYKSTNNGRYAVSSAVGGGTPLKRSNQPPRILNATMKLGQDRPQSKLSATTTNNHYSIDLTDPDNNVLLVSSNENSPVKRPLVSGTIGSSPSLSGKVILGRSPGTPGTAAITTSTPSGAVASSVRLAQQRLQQSQSTPQPQQQKVATAGRPVDVRKKRITCYETWNVINCKNMGSGTKKPIMNLSMIALGNVADSIRLPSDVWSLRTVLEKRKTAVNPGEETFCGATQDSAIPEEEKHNYEPTRIMFRRKASVPGRFNVQYDRTVIFRNDTYVINIEGHCCRLVGAPVTIATPAEIETLLTIVDFINMDNSCVEMQGRPLAPVDTAGAKRVTEIAA</sequence>
<feature type="compositionally biased region" description="Basic residues" evidence="1">
    <location>
        <begin position="250"/>
        <end position="259"/>
    </location>
</feature>
<feature type="region of interest" description="Disordered" evidence="1">
    <location>
        <begin position="714"/>
        <end position="735"/>
    </location>
</feature>
<dbReference type="SMART" id="SM00384">
    <property type="entry name" value="AT_hook"/>
    <property type="match status" value="3"/>
</dbReference>